<dbReference type="PANTHER" id="PTHR44688">
    <property type="entry name" value="DNA-BINDING TRANSCRIPTIONAL ACTIVATOR DEVR_DOSR"/>
    <property type="match status" value="1"/>
</dbReference>
<evidence type="ECO:0000256" key="1">
    <source>
        <dbReference type="ARBA" id="ARBA00023015"/>
    </source>
</evidence>
<dbReference type="GO" id="GO:0006355">
    <property type="term" value="P:regulation of DNA-templated transcription"/>
    <property type="evidence" value="ECO:0007669"/>
    <property type="project" value="InterPro"/>
</dbReference>
<dbReference type="RefSeq" id="WP_231714182.1">
    <property type="nucleotide sequence ID" value="NZ_AP021876.1"/>
</dbReference>
<keyword evidence="1" id="KW-0805">Transcription regulation</keyword>
<dbReference type="Gene3D" id="3.30.450.20">
    <property type="entry name" value="PAS domain"/>
    <property type="match status" value="1"/>
</dbReference>
<dbReference type="InterPro" id="IPR035965">
    <property type="entry name" value="PAS-like_dom_sf"/>
</dbReference>
<dbReference type="Proteomes" id="UP000425960">
    <property type="component" value="Chromosome"/>
</dbReference>
<dbReference type="InterPro" id="IPR036388">
    <property type="entry name" value="WH-like_DNA-bd_sf"/>
</dbReference>
<dbReference type="SUPFAM" id="SSF46894">
    <property type="entry name" value="C-terminal effector domain of the bipartite response regulators"/>
    <property type="match status" value="1"/>
</dbReference>
<dbReference type="SUPFAM" id="SSF55785">
    <property type="entry name" value="PYP-like sensor domain (PAS domain)"/>
    <property type="match status" value="1"/>
</dbReference>
<proteinExistence type="predicted"/>
<dbReference type="InterPro" id="IPR016032">
    <property type="entry name" value="Sig_transdc_resp-reg_C-effctor"/>
</dbReference>
<evidence type="ECO:0000256" key="3">
    <source>
        <dbReference type="ARBA" id="ARBA00023163"/>
    </source>
</evidence>
<evidence type="ECO:0000313" key="6">
    <source>
        <dbReference type="Proteomes" id="UP000425960"/>
    </source>
</evidence>
<dbReference type="PANTHER" id="PTHR44688:SF16">
    <property type="entry name" value="DNA-BINDING TRANSCRIPTIONAL ACTIVATOR DEVR_DOSR"/>
    <property type="match status" value="1"/>
</dbReference>
<keyword evidence="3" id="KW-0804">Transcription</keyword>
<evidence type="ECO:0000313" key="5">
    <source>
        <dbReference type="EMBL" id="BBO82430.1"/>
    </source>
</evidence>
<dbReference type="SMART" id="SM00421">
    <property type="entry name" value="HTH_LUXR"/>
    <property type="match status" value="1"/>
</dbReference>
<dbReference type="InterPro" id="IPR000792">
    <property type="entry name" value="Tscrpt_reg_LuxR_C"/>
</dbReference>
<evidence type="ECO:0000259" key="4">
    <source>
        <dbReference type="PROSITE" id="PS50043"/>
    </source>
</evidence>
<dbReference type="PRINTS" id="PR00038">
    <property type="entry name" value="HTHLUXR"/>
</dbReference>
<sequence length="301" mass="34345">MARKAIHGQRSPGMTMGESRLARIILDSLSAHVAILDENGFILETNRAWKAFAEENRIGIRPDTLNVNYLEICDSASGDSTEASSSVAQGIRDVIAGRMEEFVMDYPCHSPRERRWFYMRVTRAAGPGPVRIVVSHENITALKLAEERLRRSEQDLWQEKQKLEESNTALRVLLRQREVDQREMEDDVLDNMRRMVLPVLERMARLPLPARARPLVASLEARLGDLTRPFLRRLSAAQAVLTPQEIEVAALIREGRSSKEIADQLNLSLATINFHRRNLRQKLNLRNTRTNLQTFLMGLSD</sequence>
<dbReference type="Gene3D" id="1.10.10.10">
    <property type="entry name" value="Winged helix-like DNA-binding domain superfamily/Winged helix DNA-binding domain"/>
    <property type="match status" value="1"/>
</dbReference>
<dbReference type="AlphaFoldDB" id="A0A5K7ZQX0"/>
<accession>A0A5K7ZQX0</accession>
<name>A0A5K7ZQX0_9BACT</name>
<gene>
    <name evidence="5" type="ORF">DSCO28_29960</name>
</gene>
<dbReference type="CDD" id="cd06170">
    <property type="entry name" value="LuxR_C_like"/>
    <property type="match status" value="1"/>
</dbReference>
<dbReference type="PROSITE" id="PS00622">
    <property type="entry name" value="HTH_LUXR_1"/>
    <property type="match status" value="1"/>
</dbReference>
<reference evidence="5 6" key="1">
    <citation type="submission" date="2019-11" db="EMBL/GenBank/DDBJ databases">
        <title>Comparative genomics of hydrocarbon-degrading Desulfosarcina strains.</title>
        <authorList>
            <person name="Watanabe M."/>
            <person name="Kojima H."/>
            <person name="Fukui M."/>
        </authorList>
    </citation>
    <scope>NUCLEOTIDE SEQUENCE [LARGE SCALE GENOMIC DNA]</scope>
    <source>
        <strain evidence="5 6">28bB2T</strain>
    </source>
</reference>
<keyword evidence="2" id="KW-0238">DNA-binding</keyword>
<dbReference type="Pfam" id="PF00196">
    <property type="entry name" value="GerE"/>
    <property type="match status" value="1"/>
</dbReference>
<organism evidence="5 6">
    <name type="scientific">Desulfosarcina ovata subsp. sediminis</name>
    <dbReference type="NCBI Taxonomy" id="885957"/>
    <lineage>
        <taxon>Bacteria</taxon>
        <taxon>Pseudomonadati</taxon>
        <taxon>Thermodesulfobacteriota</taxon>
        <taxon>Desulfobacteria</taxon>
        <taxon>Desulfobacterales</taxon>
        <taxon>Desulfosarcinaceae</taxon>
        <taxon>Desulfosarcina</taxon>
    </lineage>
</organism>
<dbReference type="GO" id="GO:0003677">
    <property type="term" value="F:DNA binding"/>
    <property type="evidence" value="ECO:0007669"/>
    <property type="project" value="UniProtKB-KW"/>
</dbReference>
<evidence type="ECO:0000256" key="2">
    <source>
        <dbReference type="ARBA" id="ARBA00023125"/>
    </source>
</evidence>
<protein>
    <recommendedName>
        <fullName evidence="4">HTH luxR-type domain-containing protein</fullName>
    </recommendedName>
</protein>
<dbReference type="KEGG" id="dov:DSCO28_29960"/>
<dbReference type="PROSITE" id="PS50043">
    <property type="entry name" value="HTH_LUXR_2"/>
    <property type="match status" value="1"/>
</dbReference>
<feature type="domain" description="HTH luxR-type" evidence="4">
    <location>
        <begin position="234"/>
        <end position="299"/>
    </location>
</feature>
<dbReference type="EMBL" id="AP021876">
    <property type="protein sequence ID" value="BBO82430.1"/>
    <property type="molecule type" value="Genomic_DNA"/>
</dbReference>